<sequence length="1184" mass="127612">MEMESSRRSFDRSREPGLKKPRLAEEFQNPNPNGRAFPPPQQRPVAVGANPVVLSRYRLGDRDSENNDSSRGGGGYQPQLPSQSQTQSQQHQELVSQYKTALAELTFNSKPIITNLTIIAGENLHAAKAVAATVCNNILEVPSDQKLPSLYLLDSIVKNIGRDYIKYFAARLPEVFCKAYRQVEPPVHSSMRHLFGTWKGVFPLQTLQMIEKELGFTPVINGSSSAATTTSKPDSQSQRPPHSIHVNPKYLERQRLQQSSRAKGMPNDLTGGVANSPEDAERLDRTATMSAGRPWMDPSVRVPNVQRPNRDALSGPLHEKNIGAAYGDYEYSSDLPRTLGSATGRTGGRIAEQGHDKPWYGAASSVVETISSQKNGFNIKHGLPNYRAPKSAYADLQLKPTQSITNRSSGAISSSWKNSEEEEFMWDDVNSRLPDHGAPTISNDSRKDPNDPRKNRWTPDDSEKLAFEYDLRKPHSFDDVASKVSEASIDLLYNEQKELNSFGHRSSSSFPLQSHSIDGPTRNSSQSEGYAATLSGVSTSVPSSLSRMGGRQQMGSSHIGASGLAVLTNAVSGSSGSVGQQQFQSLGVASPSAHSPMHQHPPSPSLTVHPLHHQSLNLTEQDHPQTQSLPRPDLKASQLLGRVNVGPRNKYTQDSSPFQSPNVQPGHLQRLQPRGLQPSVTSFQSRHHDQQQTDSTQSEPPGEIRKPFLPPVSDFGTPSTMENSESDHSNNLAAESSGKSSRTNLLAAVLKTGILSNNLITGSLPNLSAQDKGQMTSQSGVQPPLPSGPPPTQITSSGPGVVSATSLGSSHNKLPAPADVSQRKLGQPPLPPGPPPSSLVDSASAQTSSAVNNDPIPISNLLSSLVAKGLISASKTDSQTLVPTQMPNQSQNKSLDSTTTSSVSVSSVPDSLAIPASTTRDEVSFSEPANKSSVALPQPTTMEIENLSTTTSSVSVSSVPDSSAIPASTTRDEVSFSEHANKSSVALPQSTTMEIENLIGFEFKSDVIREFHPSVISGLYDGLPHRCSVCGLRLKLQQCLDRHLDWHALKISEANGLIGPSRRWYTNSSGWVAGNAGLPPGNESAGSVDESSKTMVMDEPMVPADESQCACVLCGEVFEDFYSQEREEWMFKAAVYMTLSSREGEIGTSNESAVKGPIVHANCISESSIHDLELASSIKMEKGV</sequence>
<feature type="compositionally biased region" description="Low complexity" evidence="2">
    <location>
        <begin position="533"/>
        <end position="546"/>
    </location>
</feature>
<dbReference type="Pfam" id="PF23228">
    <property type="entry name" value="zf_PCFS4"/>
    <property type="match status" value="1"/>
</dbReference>
<dbReference type="Pfam" id="PF04818">
    <property type="entry name" value="CID"/>
    <property type="match status" value="1"/>
</dbReference>
<dbReference type="InterPro" id="IPR008942">
    <property type="entry name" value="ENTH_VHS"/>
</dbReference>
<dbReference type="Proteomes" id="UP001324115">
    <property type="component" value="Unassembled WGS sequence"/>
</dbReference>
<gene>
    <name evidence="4" type="ORF">RGQ29_025910</name>
</gene>
<keyword evidence="5" id="KW-1185">Reference proteome</keyword>
<feature type="compositionally biased region" description="Low complexity" evidence="2">
    <location>
        <begin position="897"/>
        <end position="908"/>
    </location>
</feature>
<dbReference type="GO" id="GO:0005849">
    <property type="term" value="C:mRNA cleavage factor complex"/>
    <property type="evidence" value="ECO:0007669"/>
    <property type="project" value="TreeGrafter"/>
</dbReference>
<dbReference type="FunFam" id="1.25.40.90:FF:000023">
    <property type="entry name" value="polyadenylation and cleavage factor homolog 4"/>
    <property type="match status" value="1"/>
</dbReference>
<organism evidence="4 5">
    <name type="scientific">Quercus rubra</name>
    <name type="common">Northern red oak</name>
    <name type="synonym">Quercus borealis</name>
    <dbReference type="NCBI Taxonomy" id="3512"/>
    <lineage>
        <taxon>Eukaryota</taxon>
        <taxon>Viridiplantae</taxon>
        <taxon>Streptophyta</taxon>
        <taxon>Embryophyta</taxon>
        <taxon>Tracheophyta</taxon>
        <taxon>Spermatophyta</taxon>
        <taxon>Magnoliopsida</taxon>
        <taxon>eudicotyledons</taxon>
        <taxon>Gunneridae</taxon>
        <taxon>Pentapetalae</taxon>
        <taxon>rosids</taxon>
        <taxon>fabids</taxon>
        <taxon>Fagales</taxon>
        <taxon>Fagaceae</taxon>
        <taxon>Quercus</taxon>
    </lineage>
</organism>
<dbReference type="GO" id="GO:0000993">
    <property type="term" value="F:RNA polymerase II complex binding"/>
    <property type="evidence" value="ECO:0007669"/>
    <property type="project" value="InterPro"/>
</dbReference>
<feature type="compositionally biased region" description="Polar residues" evidence="2">
    <location>
        <begin position="503"/>
        <end position="528"/>
    </location>
</feature>
<proteinExistence type="predicted"/>
<feature type="region of interest" description="Disordered" evidence="2">
    <location>
        <begin position="1"/>
        <end position="93"/>
    </location>
</feature>
<dbReference type="SUPFAM" id="SSF48464">
    <property type="entry name" value="ENTH/VHS domain"/>
    <property type="match status" value="1"/>
</dbReference>
<accession>A0AAN7IQR0</accession>
<evidence type="ECO:0000313" key="4">
    <source>
        <dbReference type="EMBL" id="KAK4582925.1"/>
    </source>
</evidence>
<feature type="region of interest" description="Disordered" evidence="2">
    <location>
        <begin position="586"/>
        <end position="610"/>
    </location>
</feature>
<reference evidence="4 5" key="1">
    <citation type="journal article" date="2023" name="G3 (Bethesda)">
        <title>A haplotype-resolved chromosome-scale genome for Quercus rubra L. provides insights into the genetics of adaptive traits for red oak species.</title>
        <authorList>
            <person name="Kapoor B."/>
            <person name="Jenkins J."/>
            <person name="Schmutz J."/>
            <person name="Zhebentyayeva T."/>
            <person name="Kuelheim C."/>
            <person name="Coggeshall M."/>
            <person name="Heim C."/>
            <person name="Lasky J.R."/>
            <person name="Leites L."/>
            <person name="Islam-Faridi N."/>
            <person name="Romero-Severson J."/>
            <person name="DeLeo V.L."/>
            <person name="Lucas S.M."/>
            <person name="Lazic D."/>
            <person name="Gailing O."/>
            <person name="Carlson J."/>
            <person name="Staton M."/>
        </authorList>
    </citation>
    <scope>NUCLEOTIDE SEQUENCE [LARGE SCALE GENOMIC DNA]</scope>
    <source>
        <strain evidence="4">Pseudo-F2</strain>
    </source>
</reference>
<dbReference type="EMBL" id="JAXUIC010000007">
    <property type="protein sequence ID" value="KAK4582925.1"/>
    <property type="molecule type" value="Genomic_DNA"/>
</dbReference>
<dbReference type="GO" id="GO:0005737">
    <property type="term" value="C:cytoplasm"/>
    <property type="evidence" value="ECO:0007669"/>
    <property type="project" value="TreeGrafter"/>
</dbReference>
<feature type="region of interest" description="Disordered" evidence="2">
    <location>
        <begin position="877"/>
        <end position="976"/>
    </location>
</feature>
<feature type="region of interest" description="Disordered" evidence="2">
    <location>
        <begin position="221"/>
        <end position="318"/>
    </location>
</feature>
<evidence type="ECO:0000256" key="1">
    <source>
        <dbReference type="ARBA" id="ARBA00022664"/>
    </source>
</evidence>
<comment type="caution">
    <text evidence="4">The sequence shown here is derived from an EMBL/GenBank/DDBJ whole genome shotgun (WGS) entry which is preliminary data.</text>
</comment>
<feature type="compositionally biased region" description="Low complexity" evidence="2">
    <location>
        <begin position="77"/>
        <end position="93"/>
    </location>
</feature>
<evidence type="ECO:0000256" key="2">
    <source>
        <dbReference type="SAM" id="MobiDB-lite"/>
    </source>
</evidence>
<dbReference type="PANTHER" id="PTHR15921">
    <property type="entry name" value="PRE-MRNA CLEAVAGE COMPLEX II"/>
    <property type="match status" value="1"/>
</dbReference>
<dbReference type="GO" id="GO:0006369">
    <property type="term" value="P:termination of RNA polymerase II transcription"/>
    <property type="evidence" value="ECO:0007669"/>
    <property type="project" value="InterPro"/>
</dbReference>
<dbReference type="InterPro" id="IPR013087">
    <property type="entry name" value="Znf_C2H2_type"/>
</dbReference>
<name>A0AAN7IQR0_QUERU</name>
<feature type="compositionally biased region" description="Polar residues" evidence="2">
    <location>
        <begin position="221"/>
        <end position="240"/>
    </location>
</feature>
<dbReference type="SMART" id="SM00582">
    <property type="entry name" value="RPR"/>
    <property type="match status" value="1"/>
</dbReference>
<feature type="region of interest" description="Disordered" evidence="2">
    <location>
        <begin position="430"/>
        <end position="461"/>
    </location>
</feature>
<feature type="region of interest" description="Disordered" evidence="2">
    <location>
        <begin position="502"/>
        <end position="557"/>
    </location>
</feature>
<dbReference type="PANTHER" id="PTHR15921:SF3">
    <property type="entry name" value="PRE-MRNA CLEAVAGE COMPLEX 2 PROTEIN PCF11"/>
    <property type="match status" value="1"/>
</dbReference>
<feature type="compositionally biased region" description="Polar residues" evidence="2">
    <location>
        <begin position="766"/>
        <end position="776"/>
    </location>
</feature>
<dbReference type="PROSITE" id="PS51391">
    <property type="entry name" value="CID"/>
    <property type="match status" value="1"/>
</dbReference>
<feature type="compositionally biased region" description="Polar residues" evidence="2">
    <location>
        <begin position="716"/>
        <end position="741"/>
    </location>
</feature>
<feature type="compositionally biased region" description="Basic and acidic residues" evidence="2">
    <location>
        <begin position="1"/>
        <end position="25"/>
    </location>
</feature>
<dbReference type="Gene3D" id="1.25.40.90">
    <property type="match status" value="1"/>
</dbReference>
<dbReference type="InterPro" id="IPR045154">
    <property type="entry name" value="PCF11-like"/>
</dbReference>
<dbReference type="AlphaFoldDB" id="A0AAN7IQR0"/>
<evidence type="ECO:0000259" key="3">
    <source>
        <dbReference type="PROSITE" id="PS51391"/>
    </source>
</evidence>
<feature type="compositionally biased region" description="Low complexity" evidence="2">
    <location>
        <begin position="586"/>
        <end position="598"/>
    </location>
</feature>
<feature type="compositionally biased region" description="Polar residues" evidence="2">
    <location>
        <begin position="793"/>
        <end position="812"/>
    </location>
</feature>
<feature type="compositionally biased region" description="Polar residues" evidence="2">
    <location>
        <begin position="877"/>
        <end position="896"/>
    </location>
</feature>
<feature type="compositionally biased region" description="Pro residues" evidence="2">
    <location>
        <begin position="783"/>
        <end position="792"/>
    </location>
</feature>
<feature type="compositionally biased region" description="Basic and acidic residues" evidence="2">
    <location>
        <begin position="444"/>
        <end position="461"/>
    </location>
</feature>
<dbReference type="GO" id="GO:0003729">
    <property type="term" value="F:mRNA binding"/>
    <property type="evidence" value="ECO:0007669"/>
    <property type="project" value="InterPro"/>
</dbReference>
<feature type="compositionally biased region" description="Low complexity" evidence="2">
    <location>
        <begin position="948"/>
        <end position="963"/>
    </location>
</feature>
<feature type="region of interest" description="Disordered" evidence="2">
    <location>
        <begin position="646"/>
        <end position="741"/>
    </location>
</feature>
<dbReference type="CDD" id="cd16982">
    <property type="entry name" value="CID_Pcf11"/>
    <property type="match status" value="1"/>
</dbReference>
<feature type="compositionally biased region" description="Polar residues" evidence="2">
    <location>
        <begin position="650"/>
        <end position="663"/>
    </location>
</feature>
<dbReference type="PROSITE" id="PS00028">
    <property type="entry name" value="ZINC_FINGER_C2H2_1"/>
    <property type="match status" value="1"/>
</dbReference>
<dbReference type="InterPro" id="IPR057242">
    <property type="entry name" value="PCFS4-like"/>
</dbReference>
<feature type="domain" description="CID" evidence="3">
    <location>
        <begin position="90"/>
        <end position="218"/>
    </location>
</feature>
<keyword evidence="1" id="KW-0507">mRNA processing</keyword>
<protein>
    <recommendedName>
        <fullName evidence="3">CID domain-containing protein</fullName>
    </recommendedName>
</protein>
<feature type="compositionally biased region" description="Pro residues" evidence="2">
    <location>
        <begin position="828"/>
        <end position="837"/>
    </location>
</feature>
<dbReference type="GO" id="GO:0031124">
    <property type="term" value="P:mRNA 3'-end processing"/>
    <property type="evidence" value="ECO:0007669"/>
    <property type="project" value="InterPro"/>
</dbReference>
<evidence type="ECO:0000313" key="5">
    <source>
        <dbReference type="Proteomes" id="UP001324115"/>
    </source>
</evidence>
<feature type="region of interest" description="Disordered" evidence="2">
    <location>
        <begin position="766"/>
        <end position="855"/>
    </location>
</feature>
<feature type="compositionally biased region" description="Polar residues" evidence="2">
    <location>
        <begin position="927"/>
        <end position="947"/>
    </location>
</feature>
<dbReference type="InterPro" id="IPR047415">
    <property type="entry name" value="Pcf11_CID"/>
</dbReference>
<feature type="compositionally biased region" description="Polar residues" evidence="2">
    <location>
        <begin position="840"/>
        <end position="852"/>
    </location>
</feature>
<dbReference type="InterPro" id="IPR006569">
    <property type="entry name" value="CID_dom"/>
</dbReference>